<evidence type="ECO:0000256" key="4">
    <source>
        <dbReference type="ARBA" id="ARBA00013081"/>
    </source>
</evidence>
<dbReference type="CDD" id="cd00143">
    <property type="entry name" value="PP2Cc"/>
    <property type="match status" value="1"/>
</dbReference>
<dbReference type="EMBL" id="UYWW01000921">
    <property type="protein sequence ID" value="VDM09586.1"/>
    <property type="molecule type" value="Genomic_DNA"/>
</dbReference>
<evidence type="ECO:0000256" key="1">
    <source>
        <dbReference type="ARBA" id="ARBA00001936"/>
    </source>
</evidence>
<dbReference type="Gene3D" id="3.60.40.10">
    <property type="entry name" value="PPM-type phosphatase domain"/>
    <property type="match status" value="1"/>
</dbReference>
<keyword evidence="6 9" id="KW-0378">Hydrolase</keyword>
<comment type="cofactor">
    <cofactor evidence="1">
        <name>Mn(2+)</name>
        <dbReference type="ChEBI" id="CHEBI:29035"/>
    </cofactor>
</comment>
<dbReference type="GO" id="GO:0004722">
    <property type="term" value="F:protein serine/threonine phosphatase activity"/>
    <property type="evidence" value="ECO:0007669"/>
    <property type="project" value="UniProtKB-EC"/>
</dbReference>
<evidence type="ECO:0000256" key="2">
    <source>
        <dbReference type="ARBA" id="ARBA00001946"/>
    </source>
</evidence>
<evidence type="ECO:0000313" key="12">
    <source>
        <dbReference type="EMBL" id="VDM09586.1"/>
    </source>
</evidence>
<evidence type="ECO:0000259" key="11">
    <source>
        <dbReference type="PROSITE" id="PS51746"/>
    </source>
</evidence>
<keyword evidence="5" id="KW-0479">Metal-binding</keyword>
<dbReference type="PROSITE" id="PS01032">
    <property type="entry name" value="PPM_1"/>
    <property type="match status" value="1"/>
</dbReference>
<dbReference type="Proteomes" id="UP000270924">
    <property type="component" value="Unassembled WGS sequence"/>
</dbReference>
<comment type="cofactor">
    <cofactor evidence="2">
        <name>Mg(2+)</name>
        <dbReference type="ChEBI" id="CHEBI:18420"/>
    </cofactor>
</comment>
<evidence type="ECO:0000256" key="6">
    <source>
        <dbReference type="ARBA" id="ARBA00022801"/>
    </source>
</evidence>
<evidence type="ECO:0000256" key="5">
    <source>
        <dbReference type="ARBA" id="ARBA00022723"/>
    </source>
</evidence>
<dbReference type="InParanoid" id="A0A3P7DRK8"/>
<dbReference type="Pfam" id="PF00481">
    <property type="entry name" value="PP2C"/>
    <property type="match status" value="1"/>
</dbReference>
<accession>A0A3P7DRK8</accession>
<dbReference type="SMART" id="SM00332">
    <property type="entry name" value="PP2Cc"/>
    <property type="match status" value="1"/>
</dbReference>
<gene>
    <name evidence="12" type="ORF">WBA_LOCUS2972</name>
</gene>
<feature type="compositionally biased region" description="Polar residues" evidence="10">
    <location>
        <begin position="711"/>
        <end position="720"/>
    </location>
</feature>
<name>A0A3P7DRK8_WUCBA</name>
<dbReference type="PROSITE" id="PS51746">
    <property type="entry name" value="PPM_2"/>
    <property type="match status" value="1"/>
</dbReference>
<dbReference type="InterPro" id="IPR001932">
    <property type="entry name" value="PPM-type_phosphatase-like_dom"/>
</dbReference>
<keyword evidence="7 9" id="KW-0904">Protein phosphatase</keyword>
<comment type="similarity">
    <text evidence="3 9">Belongs to the PP2C family.</text>
</comment>
<evidence type="ECO:0000256" key="7">
    <source>
        <dbReference type="ARBA" id="ARBA00022912"/>
    </source>
</evidence>
<protein>
    <recommendedName>
        <fullName evidence="4">protein-serine/threonine phosphatase</fullName>
        <ecNumber evidence="4">3.1.3.16</ecNumber>
    </recommendedName>
</protein>
<dbReference type="PANTHER" id="PTHR13832">
    <property type="entry name" value="PROTEIN PHOSPHATASE 2C"/>
    <property type="match status" value="1"/>
</dbReference>
<dbReference type="InterPro" id="IPR036457">
    <property type="entry name" value="PPM-type-like_dom_sf"/>
</dbReference>
<dbReference type="EC" id="3.1.3.16" evidence="4"/>
<dbReference type="PANTHER" id="PTHR13832:SF565">
    <property type="entry name" value="AT28366P-RELATED"/>
    <property type="match status" value="1"/>
</dbReference>
<evidence type="ECO:0000256" key="9">
    <source>
        <dbReference type="RuleBase" id="RU003465"/>
    </source>
</evidence>
<proteinExistence type="inferred from homology"/>
<dbReference type="OrthoDB" id="10264738at2759"/>
<evidence type="ECO:0000256" key="3">
    <source>
        <dbReference type="ARBA" id="ARBA00006702"/>
    </source>
</evidence>
<dbReference type="SUPFAM" id="SSF81606">
    <property type="entry name" value="PP2C-like"/>
    <property type="match status" value="1"/>
</dbReference>
<reference evidence="12 13" key="1">
    <citation type="submission" date="2018-11" db="EMBL/GenBank/DDBJ databases">
        <authorList>
            <consortium name="Pathogen Informatics"/>
        </authorList>
    </citation>
    <scope>NUCLEOTIDE SEQUENCE [LARGE SCALE GENOMIC DNA]</scope>
</reference>
<dbReference type="InterPro" id="IPR000222">
    <property type="entry name" value="PP2C_BS"/>
</dbReference>
<sequence length="720" mass="79173">MDIDNHLLINENPLNSEHGHERISFGESSKVNEPSSSLSTNTLGTFMEEDRENATDSVSEVDLHVAEHQSRSRIRNCKPSDPLRVHNCSDRLPPLETEQQFRIAVTKCARGGDSMEPGMGVARDVPNLSPLIFKSKPIIISSSPVMKACSSEKTKSVEGRRTPAEVDAFFTRLSTPKYINGKVSKEKKIGDRIQQVSAAQRRRCEATKGLCVNVVRTRSNSTVRCGDRNSVHESKSVTMLCVIAWSCFKLTTCGGFKQELVRSRFRNRKHGKLRLSSSFSERYVSSGNCCELCSRTQTASAPALLSYFYLTLPCYRTTIYTVAKPIINITADVTFRNSSMIDIIMGQTLSEPVTTKETASCANLSYKIGSSCMQGWRINMEDAHIHLLAIPDDTQAAFFAVYDGHGGAKVSQYASIHLHKLIATNAHYVEGNIEEAIKQGFLALDEKMRNDDEMRDDMSGTTAVVVLIKNKKIYCGNVGDSRAVACVSGVAYPLSFDHKPANENEARRIVAAGGWVEFDRVNGNLALSRALGDFAFKKNDHKSPEEQIVTACPDVTVCDLTYDHEFIILACDGIWDVMSNQEVVEFCRDRLAAGCEPEAICEKLLSRCLAPDCQMGGLGCDNMTAVLVCLLQEDTPEAYIARCSRKPVGSAGGDAASVDSETYVTPQPSPVAIESNEEMLAPQQDSVITNEQEFSESVKSAQQFVIHPDKTNSANENSVS</sequence>
<evidence type="ECO:0000256" key="10">
    <source>
        <dbReference type="SAM" id="MobiDB-lite"/>
    </source>
</evidence>
<evidence type="ECO:0000313" key="13">
    <source>
        <dbReference type="Proteomes" id="UP000270924"/>
    </source>
</evidence>
<organism evidence="12 13">
    <name type="scientific">Wuchereria bancrofti</name>
    <dbReference type="NCBI Taxonomy" id="6293"/>
    <lineage>
        <taxon>Eukaryota</taxon>
        <taxon>Metazoa</taxon>
        <taxon>Ecdysozoa</taxon>
        <taxon>Nematoda</taxon>
        <taxon>Chromadorea</taxon>
        <taxon>Rhabditida</taxon>
        <taxon>Spirurina</taxon>
        <taxon>Spiruromorpha</taxon>
        <taxon>Filarioidea</taxon>
        <taxon>Onchocercidae</taxon>
        <taxon>Wuchereria</taxon>
    </lineage>
</organism>
<dbReference type="InterPro" id="IPR015655">
    <property type="entry name" value="PP2C"/>
</dbReference>
<feature type="domain" description="PPM-type phosphatase" evidence="11">
    <location>
        <begin position="367"/>
        <end position="630"/>
    </location>
</feature>
<feature type="region of interest" description="Disordered" evidence="10">
    <location>
        <begin position="9"/>
        <end position="39"/>
    </location>
</feature>
<evidence type="ECO:0000256" key="8">
    <source>
        <dbReference type="ARBA" id="ARBA00023211"/>
    </source>
</evidence>
<feature type="compositionally biased region" description="Polar residues" evidence="10">
    <location>
        <begin position="690"/>
        <end position="703"/>
    </location>
</feature>
<feature type="compositionally biased region" description="Polar residues" evidence="10">
    <location>
        <begin position="26"/>
        <end position="39"/>
    </location>
</feature>
<dbReference type="FunFam" id="3.60.40.10:FF:000016">
    <property type="entry name" value="Protein phosphatase 2C"/>
    <property type="match status" value="1"/>
</dbReference>
<dbReference type="GO" id="GO:0046872">
    <property type="term" value="F:metal ion binding"/>
    <property type="evidence" value="ECO:0007669"/>
    <property type="project" value="UniProtKB-KW"/>
</dbReference>
<dbReference type="AlphaFoldDB" id="A0A3P7DRK8"/>
<keyword evidence="13" id="KW-1185">Reference proteome</keyword>
<keyword evidence="8" id="KW-0464">Manganese</keyword>
<feature type="region of interest" description="Disordered" evidence="10">
    <location>
        <begin position="690"/>
        <end position="720"/>
    </location>
</feature>